<evidence type="ECO:0000256" key="1">
    <source>
        <dbReference type="SAM" id="Phobius"/>
    </source>
</evidence>
<keyword evidence="1" id="KW-0472">Membrane</keyword>
<dbReference type="PANTHER" id="PTHR37919:SF2">
    <property type="entry name" value="EXPERA DOMAIN-CONTAINING PROTEIN"/>
    <property type="match status" value="1"/>
</dbReference>
<proteinExistence type="predicted"/>
<evidence type="ECO:0000313" key="3">
    <source>
        <dbReference type="Proteomes" id="UP000815677"/>
    </source>
</evidence>
<accession>A0ABQ0MBA5</accession>
<organism evidence="2 3">
    <name type="scientific">Mycena chlorophos</name>
    <name type="common">Agaric fungus</name>
    <name type="synonym">Agaricus chlorophos</name>
    <dbReference type="NCBI Taxonomy" id="658473"/>
    <lineage>
        <taxon>Eukaryota</taxon>
        <taxon>Fungi</taxon>
        <taxon>Dikarya</taxon>
        <taxon>Basidiomycota</taxon>
        <taxon>Agaricomycotina</taxon>
        <taxon>Agaricomycetes</taxon>
        <taxon>Agaricomycetidae</taxon>
        <taxon>Agaricales</taxon>
        <taxon>Marasmiineae</taxon>
        <taxon>Mycenaceae</taxon>
        <taxon>Mycena</taxon>
    </lineage>
</organism>
<keyword evidence="1" id="KW-1133">Transmembrane helix</keyword>
<feature type="transmembrane region" description="Helical" evidence="1">
    <location>
        <begin position="6"/>
        <end position="29"/>
    </location>
</feature>
<keyword evidence="1" id="KW-0812">Transmembrane</keyword>
<reference evidence="2" key="1">
    <citation type="submission" date="2014-09" db="EMBL/GenBank/DDBJ databases">
        <title>Genome sequence of the luminous mushroom Mycena chlorophos for searching fungal bioluminescence genes.</title>
        <authorList>
            <person name="Tanaka Y."/>
            <person name="Kasuga D."/>
            <person name="Oba Y."/>
            <person name="Hase S."/>
            <person name="Sato K."/>
            <person name="Oba Y."/>
            <person name="Sakakibara Y."/>
        </authorList>
    </citation>
    <scope>NUCLEOTIDE SEQUENCE</scope>
</reference>
<evidence type="ECO:0000313" key="2">
    <source>
        <dbReference type="EMBL" id="GAT60650.1"/>
    </source>
</evidence>
<name>A0ABQ0MBA5_MYCCL</name>
<evidence type="ECO:0008006" key="4">
    <source>
        <dbReference type="Google" id="ProtNLM"/>
    </source>
</evidence>
<dbReference type="PANTHER" id="PTHR37919">
    <property type="entry name" value="PROTEIN CBG05606"/>
    <property type="match status" value="1"/>
</dbReference>
<protein>
    <recommendedName>
        <fullName evidence="4">EXPERA domain-containing protein</fullName>
    </recommendedName>
</protein>
<gene>
    <name evidence="2" type="ORF">MCHLO_16770</name>
</gene>
<sequence>MAPPKHTWVTAWFVLTAPIIIMDLSYCFLRPRSMIGGDLSWFFVPYHTYQYIDHVYGIEALQRGEGFPNAQSLLNLFETILNLAYVYATHVRAWNPAPVLGLVGASMTLSKTVLYWAQEYYCNWCAVGHNSLRDIIMYWFLGSLPWVVVPALIILRLGRDVGADLEVAARVADAAKSK</sequence>
<feature type="transmembrane region" description="Helical" evidence="1">
    <location>
        <begin position="97"/>
        <end position="116"/>
    </location>
</feature>
<keyword evidence="3" id="KW-1185">Reference proteome</keyword>
<dbReference type="EMBL" id="DF849963">
    <property type="protein sequence ID" value="GAT60650.1"/>
    <property type="molecule type" value="Genomic_DNA"/>
</dbReference>
<dbReference type="Proteomes" id="UP000815677">
    <property type="component" value="Unassembled WGS sequence"/>
</dbReference>
<feature type="transmembrane region" description="Helical" evidence="1">
    <location>
        <begin position="136"/>
        <end position="155"/>
    </location>
</feature>